<dbReference type="InterPro" id="IPR036390">
    <property type="entry name" value="WH_DNA-bd_sf"/>
</dbReference>
<protein>
    <submittedName>
        <fullName evidence="5">ArsR/SmtB family transcription factor</fullName>
    </submittedName>
</protein>
<dbReference type="InterPro" id="IPR051081">
    <property type="entry name" value="HTH_MetalResp_TranReg"/>
</dbReference>
<keyword evidence="3" id="KW-0804">Transcription</keyword>
<evidence type="ECO:0000256" key="3">
    <source>
        <dbReference type="ARBA" id="ARBA00023163"/>
    </source>
</evidence>
<dbReference type="PANTHER" id="PTHR33154:SF15">
    <property type="entry name" value="REGULATORY PROTEIN ARSR"/>
    <property type="match status" value="1"/>
</dbReference>
<dbReference type="SUPFAM" id="SSF46785">
    <property type="entry name" value="Winged helix' DNA-binding domain"/>
    <property type="match status" value="1"/>
</dbReference>
<dbReference type="RefSeq" id="WP_380128987.1">
    <property type="nucleotide sequence ID" value="NZ_JBHSIU010000130.1"/>
</dbReference>
<evidence type="ECO:0000256" key="1">
    <source>
        <dbReference type="ARBA" id="ARBA00023015"/>
    </source>
</evidence>
<keyword evidence="1" id="KW-0805">Transcription regulation</keyword>
<evidence type="ECO:0000259" key="4">
    <source>
        <dbReference type="SMART" id="SM00418"/>
    </source>
</evidence>
<name>A0ABV9WIU8_9ACTN</name>
<dbReference type="SMART" id="SM00418">
    <property type="entry name" value="HTH_ARSR"/>
    <property type="match status" value="1"/>
</dbReference>
<keyword evidence="6" id="KW-1185">Reference proteome</keyword>
<keyword evidence="2" id="KW-0238">DNA-binding</keyword>
<dbReference type="Pfam" id="PF12840">
    <property type="entry name" value="HTH_20"/>
    <property type="match status" value="1"/>
</dbReference>
<evidence type="ECO:0000256" key="2">
    <source>
        <dbReference type="ARBA" id="ARBA00023125"/>
    </source>
</evidence>
<comment type="caution">
    <text evidence="5">The sequence shown here is derived from an EMBL/GenBank/DDBJ whole genome shotgun (WGS) entry which is preliminary data.</text>
</comment>
<feature type="domain" description="HTH arsR-type" evidence="4">
    <location>
        <begin position="23"/>
        <end position="106"/>
    </location>
</feature>
<dbReference type="InterPro" id="IPR036388">
    <property type="entry name" value="WH-like_DNA-bd_sf"/>
</dbReference>
<evidence type="ECO:0000313" key="6">
    <source>
        <dbReference type="Proteomes" id="UP001595912"/>
    </source>
</evidence>
<dbReference type="Gene3D" id="1.10.10.10">
    <property type="entry name" value="Winged helix-like DNA-binding domain superfamily/Winged helix DNA-binding domain"/>
    <property type="match status" value="1"/>
</dbReference>
<gene>
    <name evidence="5" type="ORF">ACFPIJ_60630</name>
</gene>
<dbReference type="InterPro" id="IPR001845">
    <property type="entry name" value="HTH_ArsR_DNA-bd_dom"/>
</dbReference>
<sequence length="201" mass="22104">MILVRDRVADMAGRGVTQVRDSRVLAAASHPLRRRLMDVLRVEGPATASILAARTEQAVGNVSHHLKVLAAAELIVEVPERARDKRERWWNLASTALRWSDSDFADDPVGQAVASAAMSINLDRQFGLVRAWHGAPDEQRAEWGDAPFSTDKWLSMSAEELAAFEGELQGLIDKWASRAIPDDGARRASVFFFAHGVPAKP</sequence>
<dbReference type="Proteomes" id="UP001595912">
    <property type="component" value="Unassembled WGS sequence"/>
</dbReference>
<accession>A0ABV9WIU8</accession>
<dbReference type="PANTHER" id="PTHR33154">
    <property type="entry name" value="TRANSCRIPTIONAL REGULATOR, ARSR FAMILY"/>
    <property type="match status" value="1"/>
</dbReference>
<organism evidence="5 6">
    <name type="scientific">Dactylosporangium cerinum</name>
    <dbReference type="NCBI Taxonomy" id="1434730"/>
    <lineage>
        <taxon>Bacteria</taxon>
        <taxon>Bacillati</taxon>
        <taxon>Actinomycetota</taxon>
        <taxon>Actinomycetes</taxon>
        <taxon>Micromonosporales</taxon>
        <taxon>Micromonosporaceae</taxon>
        <taxon>Dactylosporangium</taxon>
    </lineage>
</organism>
<proteinExistence type="predicted"/>
<evidence type="ECO:0000313" key="5">
    <source>
        <dbReference type="EMBL" id="MFC5008009.1"/>
    </source>
</evidence>
<dbReference type="EMBL" id="JBHSIU010000130">
    <property type="protein sequence ID" value="MFC5008009.1"/>
    <property type="molecule type" value="Genomic_DNA"/>
</dbReference>
<reference evidence="6" key="1">
    <citation type="journal article" date="2019" name="Int. J. Syst. Evol. Microbiol.">
        <title>The Global Catalogue of Microorganisms (GCM) 10K type strain sequencing project: providing services to taxonomists for standard genome sequencing and annotation.</title>
        <authorList>
            <consortium name="The Broad Institute Genomics Platform"/>
            <consortium name="The Broad Institute Genome Sequencing Center for Infectious Disease"/>
            <person name="Wu L."/>
            <person name="Ma J."/>
        </authorList>
    </citation>
    <scope>NUCLEOTIDE SEQUENCE [LARGE SCALE GENOMIC DNA]</scope>
    <source>
        <strain evidence="6">CGMCC 4.7152</strain>
    </source>
</reference>
<dbReference type="InterPro" id="IPR011991">
    <property type="entry name" value="ArsR-like_HTH"/>
</dbReference>
<dbReference type="CDD" id="cd00090">
    <property type="entry name" value="HTH_ARSR"/>
    <property type="match status" value="1"/>
</dbReference>